<keyword evidence="4" id="KW-1185">Reference proteome</keyword>
<evidence type="ECO:0000313" key="3">
    <source>
        <dbReference type="EMBL" id="KAJ3474186.1"/>
    </source>
</evidence>
<dbReference type="AlphaFoldDB" id="A0AAD5UPS5"/>
<feature type="chain" id="PRO_5042093846" description="Glycoside hydrolase family 44 catalytic domain-containing protein" evidence="1">
    <location>
        <begin position="27"/>
        <end position="726"/>
    </location>
</feature>
<organism evidence="3 4">
    <name type="scientific">Meripilus lineatus</name>
    <dbReference type="NCBI Taxonomy" id="2056292"/>
    <lineage>
        <taxon>Eukaryota</taxon>
        <taxon>Fungi</taxon>
        <taxon>Dikarya</taxon>
        <taxon>Basidiomycota</taxon>
        <taxon>Agaricomycotina</taxon>
        <taxon>Agaricomycetes</taxon>
        <taxon>Polyporales</taxon>
        <taxon>Meripilaceae</taxon>
        <taxon>Meripilus</taxon>
    </lineage>
</organism>
<feature type="signal peptide" evidence="1">
    <location>
        <begin position="1"/>
        <end position="26"/>
    </location>
</feature>
<evidence type="ECO:0000313" key="4">
    <source>
        <dbReference type="Proteomes" id="UP001212997"/>
    </source>
</evidence>
<dbReference type="Proteomes" id="UP001212997">
    <property type="component" value="Unassembled WGS sequence"/>
</dbReference>
<evidence type="ECO:0000256" key="1">
    <source>
        <dbReference type="SAM" id="SignalP"/>
    </source>
</evidence>
<name>A0AAD5UPS5_9APHY</name>
<comment type="caution">
    <text evidence="3">The sequence shown here is derived from an EMBL/GenBank/DDBJ whole genome shotgun (WGS) entry which is preliminary data.</text>
</comment>
<feature type="domain" description="Glycoside hydrolase family 44 catalytic" evidence="2">
    <location>
        <begin position="371"/>
        <end position="505"/>
    </location>
</feature>
<keyword evidence="1" id="KW-0732">Signal</keyword>
<dbReference type="InterPro" id="IPR017853">
    <property type="entry name" value="GH"/>
</dbReference>
<protein>
    <recommendedName>
        <fullName evidence="2">Glycoside hydrolase family 44 catalytic domain-containing protein</fullName>
    </recommendedName>
</protein>
<dbReference type="EMBL" id="JANAWD010001127">
    <property type="protein sequence ID" value="KAJ3474186.1"/>
    <property type="molecule type" value="Genomic_DNA"/>
</dbReference>
<gene>
    <name evidence="3" type="ORF">NLI96_g12602</name>
</gene>
<accession>A0AAD5UPS5</accession>
<dbReference type="Pfam" id="PF12891">
    <property type="entry name" value="Glyco_hydro_44"/>
    <property type="match status" value="1"/>
</dbReference>
<evidence type="ECO:0000259" key="2">
    <source>
        <dbReference type="Pfam" id="PF12891"/>
    </source>
</evidence>
<sequence>MARSKLLRAHLLLLTSVPWFIRLVGADQIIYSDDALSTLWQDWSWGSTIDYQATNIAEGSSSISINSGAWAALSLKSNSPNVGDFAGLRFDISGDQPEIQFYIQSTTDNSQSPTIPLTALSTFVSSGNFTSLLLDFSALPPVGAPLGNGTWDRINFQAQGNGAIYNLDNVILVDSIVVEPKFLSAEPLGTNVIAVTGQGDIDYSSIKVKQNGKDVAVKSVSTVPTVDVPNKSITYVTLATPFAAGTLLVTAGNSTSFNYTLPAALSGSINQAKSFPISDRIYGVNFPTSASYIQHLGVTIARKGGNAETAYNPFGDFTNAGNDWYFENRAADNADDWVGWVQEADADAILLVPALDWVSKDASSYSYPKTVYPDPSTVYAPWNLTAAKTYLTGLKNKPQVVTVDNEIEIASNTHQDMHPIPFGYDEILGRVLNFSAMAKEAIPGVEVAAPSTCAWWYYWTSMVGDSDKAAHNGSDFLPWFLQQIRAHDQSTGTRLLDFLDIHYYYAPDTSANDAAAKALRLRMSRSLWDPTYVDESWISGDAYNSQPNPDRVMLIPRMQALIEKYYPGTKLSIGEFASTADTDLTGGLLTVDMLGIFGRYKLDQATYWSEPDEKGPVGLAYWLFRGYGTFFGTRSAEVSIPKLDPDTLGVFAGTNAQHNNATIVVVNKDPDTPVALDLAGIPSGKYFVRHFGGQAGVAKFQTTMDLRSTKYIVVPAYTAVFLQPQK</sequence>
<reference evidence="3" key="1">
    <citation type="submission" date="2022-07" db="EMBL/GenBank/DDBJ databases">
        <title>Genome Sequence of Physisporinus lineatus.</title>
        <authorList>
            <person name="Buettner E."/>
        </authorList>
    </citation>
    <scope>NUCLEOTIDE SEQUENCE</scope>
    <source>
        <strain evidence="3">VT162</strain>
    </source>
</reference>
<dbReference type="InterPro" id="IPR024745">
    <property type="entry name" value="GH44_cat"/>
</dbReference>
<dbReference type="Gene3D" id="2.60.120.430">
    <property type="entry name" value="Galactose-binding lectin"/>
    <property type="match status" value="1"/>
</dbReference>
<proteinExistence type="predicted"/>
<dbReference type="Gene3D" id="3.20.20.80">
    <property type="entry name" value="Glycosidases"/>
    <property type="match status" value="1"/>
</dbReference>
<dbReference type="SUPFAM" id="SSF51445">
    <property type="entry name" value="(Trans)glycosidases"/>
    <property type="match status" value="1"/>
</dbReference>